<dbReference type="GeneID" id="61295415"/>
<evidence type="ECO:0000313" key="11">
    <source>
        <dbReference type="EMBL" id="SGY88502.1"/>
    </source>
</evidence>
<evidence type="ECO:0000259" key="10">
    <source>
        <dbReference type="PROSITE" id="PS50928"/>
    </source>
</evidence>
<sequence>MPNINVFADEHILSPTEQTWKHYSSQQIAMAALWALGFLFFLMVFAPLIAPHEPDLRQAHLLLQPPSWDEQGTVDYFFGTDDLGRDVLSRLLYGLRLTFGNALLISFIALIIGTTIGITAAISRGLLSSTLHHIMDTALSIPSLLLAIIFISILGPGLDHSLLAILLASIPQFIRGVYLSVYQELQKEYIIALKLDGANNYRIIRYGVFPNIIETLVNLLTRAISSAIIDISALGFLGLGAQRPLSEWGTMLSGATDLVFIAPWTVVLPGLAILVTIFIVNVVGESLRQSVIAGID</sequence>
<gene>
    <name evidence="11" type="ORF">MT2528_1531</name>
    <name evidence="12" type="ORF">NVI5450_1730</name>
</gene>
<dbReference type="EMBL" id="FPLJ01000039">
    <property type="protein sequence ID" value="SGY88502.1"/>
    <property type="molecule type" value="Genomic_DNA"/>
</dbReference>
<dbReference type="AlphaFoldDB" id="A0A090KBR9"/>
<dbReference type="GO" id="GO:0005886">
    <property type="term" value="C:plasma membrane"/>
    <property type="evidence" value="ECO:0007669"/>
    <property type="project" value="UniProtKB-SubCell"/>
</dbReference>
<dbReference type="OrthoDB" id="9805884at2"/>
<reference evidence="11 13" key="1">
    <citation type="submission" date="2016-11" db="EMBL/GenBank/DDBJ databases">
        <authorList>
            <person name="Klemetsen T."/>
        </authorList>
    </citation>
    <scope>NUCLEOTIDE SEQUENCE [LARGE SCALE GENOMIC DNA]</scope>
    <source>
        <strain evidence="11">MT 2528</strain>
    </source>
</reference>
<keyword evidence="5 9" id="KW-0812">Transmembrane</keyword>
<keyword evidence="7 9" id="KW-0472">Membrane</keyword>
<evidence type="ECO:0000256" key="2">
    <source>
        <dbReference type="ARBA" id="ARBA00022448"/>
    </source>
</evidence>
<dbReference type="InterPro" id="IPR050366">
    <property type="entry name" value="BP-dependent_transpt_permease"/>
</dbReference>
<evidence type="ECO:0000313" key="12">
    <source>
        <dbReference type="EMBL" id="SGY95518.1"/>
    </source>
</evidence>
<dbReference type="Pfam" id="PF00528">
    <property type="entry name" value="BPD_transp_1"/>
    <property type="match status" value="1"/>
</dbReference>
<dbReference type="HOGENOM" id="CLU_028518_5_3_6"/>
<keyword evidence="2 9" id="KW-0813">Transport</keyword>
<evidence type="ECO:0000256" key="3">
    <source>
        <dbReference type="ARBA" id="ARBA00022475"/>
    </source>
</evidence>
<evidence type="ECO:0000256" key="9">
    <source>
        <dbReference type="RuleBase" id="RU363032"/>
    </source>
</evidence>
<dbReference type="STRING" id="80854.MVIS_3417"/>
<feature type="transmembrane region" description="Helical" evidence="9">
    <location>
        <begin position="99"/>
        <end position="122"/>
    </location>
</feature>
<evidence type="ECO:0000256" key="5">
    <source>
        <dbReference type="ARBA" id="ARBA00022692"/>
    </source>
</evidence>
<evidence type="ECO:0000256" key="8">
    <source>
        <dbReference type="ARBA" id="ARBA00024202"/>
    </source>
</evidence>
<dbReference type="PANTHER" id="PTHR43386">
    <property type="entry name" value="OLIGOPEPTIDE TRANSPORT SYSTEM PERMEASE PROTEIN APPC"/>
    <property type="match status" value="1"/>
</dbReference>
<evidence type="ECO:0000313" key="13">
    <source>
        <dbReference type="Proteomes" id="UP000182660"/>
    </source>
</evidence>
<dbReference type="PATRIC" id="fig|80854.5.peg.3615"/>
<dbReference type="KEGG" id="mvs:MVIS_3417"/>
<dbReference type="InterPro" id="IPR035906">
    <property type="entry name" value="MetI-like_sf"/>
</dbReference>
<evidence type="ECO:0000256" key="7">
    <source>
        <dbReference type="ARBA" id="ARBA00023136"/>
    </source>
</evidence>
<dbReference type="CDD" id="cd06261">
    <property type="entry name" value="TM_PBP2"/>
    <property type="match status" value="1"/>
</dbReference>
<evidence type="ECO:0000256" key="1">
    <source>
        <dbReference type="ARBA" id="ARBA00004429"/>
    </source>
</evidence>
<keyword evidence="4" id="KW-0997">Cell inner membrane</keyword>
<dbReference type="EMBL" id="FPLD01000051">
    <property type="protein sequence ID" value="SGY95518.1"/>
    <property type="molecule type" value="Genomic_DNA"/>
</dbReference>
<dbReference type="PROSITE" id="PS50928">
    <property type="entry name" value="ABC_TM1"/>
    <property type="match status" value="1"/>
</dbReference>
<name>A0A090KBR9_9GAMM</name>
<feature type="transmembrane region" description="Helical" evidence="9">
    <location>
        <begin position="219"/>
        <end position="241"/>
    </location>
</feature>
<dbReference type="RefSeq" id="WP_045111428.1">
    <property type="nucleotide sequence ID" value="NZ_CAWQZC010000118.1"/>
</dbReference>
<dbReference type="InterPro" id="IPR000515">
    <property type="entry name" value="MetI-like"/>
</dbReference>
<protein>
    <submittedName>
        <fullName evidence="12">Peptide ABC transporter, permease protein</fullName>
    </submittedName>
</protein>
<feature type="transmembrane region" description="Helical" evidence="9">
    <location>
        <begin position="28"/>
        <end position="50"/>
    </location>
</feature>
<dbReference type="Pfam" id="PF12911">
    <property type="entry name" value="OppC_N"/>
    <property type="match status" value="1"/>
</dbReference>
<comment type="similarity">
    <text evidence="8">Belongs to the binding-protein-dependent transport system permease family. OppBC subfamily.</text>
</comment>
<feature type="domain" description="ABC transmembrane type-1" evidence="10">
    <location>
        <begin position="99"/>
        <end position="284"/>
    </location>
</feature>
<keyword evidence="6 9" id="KW-1133">Transmembrane helix</keyword>
<evidence type="ECO:0000256" key="4">
    <source>
        <dbReference type="ARBA" id="ARBA00022519"/>
    </source>
</evidence>
<keyword evidence="13" id="KW-1185">Reference proteome</keyword>
<evidence type="ECO:0000256" key="6">
    <source>
        <dbReference type="ARBA" id="ARBA00022989"/>
    </source>
</evidence>
<feature type="transmembrane region" description="Helical" evidence="9">
    <location>
        <begin position="261"/>
        <end position="283"/>
    </location>
</feature>
<dbReference type="Proteomes" id="UP000182660">
    <property type="component" value="Unassembled WGS sequence"/>
</dbReference>
<evidence type="ECO:0000313" key="14">
    <source>
        <dbReference type="Proteomes" id="UP000183794"/>
    </source>
</evidence>
<keyword evidence="3" id="KW-1003">Cell membrane</keyword>
<accession>A0A090KBR9</accession>
<dbReference type="SUPFAM" id="SSF161098">
    <property type="entry name" value="MetI-like"/>
    <property type="match status" value="1"/>
</dbReference>
<dbReference type="InterPro" id="IPR025966">
    <property type="entry name" value="OppC_N"/>
</dbReference>
<organism evidence="12 14">
    <name type="scientific">Moritella viscosa</name>
    <dbReference type="NCBI Taxonomy" id="80854"/>
    <lineage>
        <taxon>Bacteria</taxon>
        <taxon>Pseudomonadati</taxon>
        <taxon>Pseudomonadota</taxon>
        <taxon>Gammaproteobacteria</taxon>
        <taxon>Alteromonadales</taxon>
        <taxon>Moritellaceae</taxon>
        <taxon>Moritella</taxon>
    </lineage>
</organism>
<dbReference type="PANTHER" id="PTHR43386:SF5">
    <property type="entry name" value="PUTRESCINE EXPORT SYSTEM PERMEASE PROTEIN SAPC"/>
    <property type="match status" value="1"/>
</dbReference>
<dbReference type="Gene3D" id="1.10.3720.10">
    <property type="entry name" value="MetI-like"/>
    <property type="match status" value="1"/>
</dbReference>
<proteinExistence type="inferred from homology"/>
<reference evidence="12 14" key="2">
    <citation type="submission" date="2016-11" db="EMBL/GenBank/DDBJ databases">
        <authorList>
            <person name="Jaros S."/>
            <person name="Januszkiewicz K."/>
            <person name="Wedrychowicz H."/>
        </authorList>
    </citation>
    <scope>NUCLEOTIDE SEQUENCE [LARGE SCALE GENOMIC DNA]</scope>
    <source>
        <strain evidence="12">NVI 5450</strain>
    </source>
</reference>
<comment type="subcellular location">
    <subcellularLocation>
        <location evidence="1">Cell inner membrane</location>
        <topology evidence="1">Multi-pass membrane protein</topology>
    </subcellularLocation>
    <subcellularLocation>
        <location evidence="9">Cell membrane</location>
        <topology evidence="9">Multi-pass membrane protein</topology>
    </subcellularLocation>
</comment>
<dbReference type="GO" id="GO:0055085">
    <property type="term" value="P:transmembrane transport"/>
    <property type="evidence" value="ECO:0007669"/>
    <property type="project" value="InterPro"/>
</dbReference>
<dbReference type="Proteomes" id="UP000183794">
    <property type="component" value="Unassembled WGS sequence"/>
</dbReference>